<dbReference type="Proteomes" id="UP001634393">
    <property type="component" value="Unassembled WGS sequence"/>
</dbReference>
<reference evidence="2 3" key="1">
    <citation type="submission" date="2024-12" db="EMBL/GenBank/DDBJ databases">
        <title>The unique morphological basis and parallel evolutionary history of personate flowers in Penstemon.</title>
        <authorList>
            <person name="Depatie T.H."/>
            <person name="Wessinger C.A."/>
        </authorList>
    </citation>
    <scope>NUCLEOTIDE SEQUENCE [LARGE SCALE GENOMIC DNA]</scope>
    <source>
        <strain evidence="2">WTNN_2</strain>
        <tissue evidence="2">Leaf</tissue>
    </source>
</reference>
<evidence type="ECO:0000256" key="1">
    <source>
        <dbReference type="SAM" id="MobiDB-lite"/>
    </source>
</evidence>
<name>A0ABD3T2R9_9LAMI</name>
<evidence type="ECO:0000313" key="2">
    <source>
        <dbReference type="EMBL" id="KAL3830926.1"/>
    </source>
</evidence>
<dbReference type="EMBL" id="JBJXBP010000005">
    <property type="protein sequence ID" value="KAL3830926.1"/>
    <property type="molecule type" value="Genomic_DNA"/>
</dbReference>
<protein>
    <submittedName>
        <fullName evidence="2">Uncharacterized protein</fullName>
    </submittedName>
</protein>
<comment type="caution">
    <text evidence="2">The sequence shown here is derived from an EMBL/GenBank/DDBJ whole genome shotgun (WGS) entry which is preliminary data.</text>
</comment>
<dbReference type="AlphaFoldDB" id="A0ABD3T2R9"/>
<keyword evidence="3" id="KW-1185">Reference proteome</keyword>
<feature type="region of interest" description="Disordered" evidence="1">
    <location>
        <begin position="93"/>
        <end position="133"/>
    </location>
</feature>
<gene>
    <name evidence="2" type="ORF">ACJIZ3_019728</name>
</gene>
<organism evidence="2 3">
    <name type="scientific">Penstemon smallii</name>
    <dbReference type="NCBI Taxonomy" id="265156"/>
    <lineage>
        <taxon>Eukaryota</taxon>
        <taxon>Viridiplantae</taxon>
        <taxon>Streptophyta</taxon>
        <taxon>Embryophyta</taxon>
        <taxon>Tracheophyta</taxon>
        <taxon>Spermatophyta</taxon>
        <taxon>Magnoliopsida</taxon>
        <taxon>eudicotyledons</taxon>
        <taxon>Gunneridae</taxon>
        <taxon>Pentapetalae</taxon>
        <taxon>asterids</taxon>
        <taxon>lamiids</taxon>
        <taxon>Lamiales</taxon>
        <taxon>Plantaginaceae</taxon>
        <taxon>Cheloneae</taxon>
        <taxon>Penstemon</taxon>
    </lineage>
</organism>
<evidence type="ECO:0000313" key="3">
    <source>
        <dbReference type="Proteomes" id="UP001634393"/>
    </source>
</evidence>
<proteinExistence type="predicted"/>
<sequence length="133" mass="15550">MKICKYKIIKPYQFFYSGGDWKMVQISQHRHLFDPSLLKSSDGEELDVNDAYQQENCACIQVEENNNEIGLVVRNDEPPLEVEIVERIINPRTNNEYDGEEYEEEEDALGEEYCNSDDEVTSETYVDSDNEHE</sequence>
<feature type="compositionally biased region" description="Acidic residues" evidence="1">
    <location>
        <begin position="97"/>
        <end position="133"/>
    </location>
</feature>
<accession>A0ABD3T2R9</accession>